<organism evidence="1">
    <name type="scientific">Arundo donax</name>
    <name type="common">Giant reed</name>
    <name type="synonym">Donax arundinaceus</name>
    <dbReference type="NCBI Taxonomy" id="35708"/>
    <lineage>
        <taxon>Eukaryota</taxon>
        <taxon>Viridiplantae</taxon>
        <taxon>Streptophyta</taxon>
        <taxon>Embryophyta</taxon>
        <taxon>Tracheophyta</taxon>
        <taxon>Spermatophyta</taxon>
        <taxon>Magnoliopsida</taxon>
        <taxon>Liliopsida</taxon>
        <taxon>Poales</taxon>
        <taxon>Poaceae</taxon>
        <taxon>PACMAD clade</taxon>
        <taxon>Arundinoideae</taxon>
        <taxon>Arundineae</taxon>
        <taxon>Arundo</taxon>
    </lineage>
</organism>
<dbReference type="AlphaFoldDB" id="A0A0A9FFV6"/>
<accession>A0A0A9FFV6</accession>
<proteinExistence type="predicted"/>
<name>A0A0A9FFV6_ARUDO</name>
<dbReference type="EMBL" id="GBRH01186669">
    <property type="protein sequence ID" value="JAE11227.1"/>
    <property type="molecule type" value="Transcribed_RNA"/>
</dbReference>
<reference evidence="1" key="1">
    <citation type="submission" date="2014-09" db="EMBL/GenBank/DDBJ databases">
        <authorList>
            <person name="Magalhaes I.L.F."/>
            <person name="Oliveira U."/>
            <person name="Santos F.R."/>
            <person name="Vidigal T.H.D.A."/>
            <person name="Brescovit A.D."/>
            <person name="Santos A.J."/>
        </authorList>
    </citation>
    <scope>NUCLEOTIDE SEQUENCE</scope>
    <source>
        <tissue evidence="1">Shoot tissue taken approximately 20 cm above the soil surface</tissue>
    </source>
</reference>
<reference evidence="1" key="2">
    <citation type="journal article" date="2015" name="Data Brief">
        <title>Shoot transcriptome of the giant reed, Arundo donax.</title>
        <authorList>
            <person name="Barrero R.A."/>
            <person name="Guerrero F.D."/>
            <person name="Moolhuijzen P."/>
            <person name="Goolsby J.A."/>
            <person name="Tidwell J."/>
            <person name="Bellgard S.E."/>
            <person name="Bellgard M.I."/>
        </authorList>
    </citation>
    <scope>NUCLEOTIDE SEQUENCE</scope>
    <source>
        <tissue evidence="1">Shoot tissue taken approximately 20 cm above the soil surface</tissue>
    </source>
</reference>
<protein>
    <submittedName>
        <fullName evidence="1">Uncharacterized protein</fullName>
    </submittedName>
</protein>
<sequence>MLCRTFFRLKQRKGHCTQL</sequence>
<evidence type="ECO:0000313" key="1">
    <source>
        <dbReference type="EMBL" id="JAE11227.1"/>
    </source>
</evidence>